<dbReference type="Gene3D" id="2.60.40.10">
    <property type="entry name" value="Immunoglobulins"/>
    <property type="match status" value="3"/>
</dbReference>
<dbReference type="Proteomes" id="UP001516620">
    <property type="component" value="Unassembled WGS sequence"/>
</dbReference>
<dbReference type="PROSITE" id="PS51272">
    <property type="entry name" value="SLH"/>
    <property type="match status" value="3"/>
</dbReference>
<comment type="caution">
    <text evidence="5">The sequence shown here is derived from an EMBL/GenBank/DDBJ whole genome shotgun (WGS) entry which is preliminary data.</text>
</comment>
<feature type="signal peptide" evidence="3">
    <location>
        <begin position="1"/>
        <end position="32"/>
    </location>
</feature>
<name>A0ABS2H1F3_9BACL</name>
<feature type="compositionally biased region" description="Pro residues" evidence="2">
    <location>
        <begin position="187"/>
        <end position="205"/>
    </location>
</feature>
<dbReference type="EMBL" id="JADCNN020000004">
    <property type="protein sequence ID" value="MBM6995222.1"/>
    <property type="molecule type" value="Genomic_DNA"/>
</dbReference>
<dbReference type="SUPFAM" id="SSF51445">
    <property type="entry name" value="(Trans)glycosidases"/>
    <property type="match status" value="1"/>
</dbReference>
<evidence type="ECO:0000256" key="3">
    <source>
        <dbReference type="SAM" id="SignalP"/>
    </source>
</evidence>
<feature type="compositionally biased region" description="Basic and acidic residues" evidence="2">
    <location>
        <begin position="1165"/>
        <end position="1177"/>
    </location>
</feature>
<evidence type="ECO:0000259" key="4">
    <source>
        <dbReference type="PROSITE" id="PS51272"/>
    </source>
</evidence>
<dbReference type="Pfam" id="PF02638">
    <property type="entry name" value="GHL10"/>
    <property type="match status" value="1"/>
</dbReference>
<sequence>MKRKLQRRMAGLMCLSLIAALFWPGAPMISSAAGMEDLSSVEEVEREPVQFVTEDGSTSLEFTDMNVTEALLEEKVDYLALYTSGATVTDAVYTTLEVRVPERHVAVAVDAAGLVQEVVGPLDDPPTTWDEEQMLLIPDGGYIVLAGGSSTWEESSYRQTLFGRYHTGDRVKLMRAGVEVTAADFLPPSPDPEPEPTPEPPPAPEPEPDPDPEPQLPELMMITEDQTIVDIPVIEVAGFVANYDEKLDLAITVNGDTAELSAEGVFRENVYLSSGANAITIRLLQTGEEIATNTLTITYEPSENQDYIEVEAAPKDISIDIDGPRIKIDDVDKDVTGVPNIVALFTRDYGASLVIPQTNVAVQVDANNRVLQVVNPSINGQPPVWSGPTALDIPEEGYVLMAQDNSYAGNYIKRFLAENFKVGDVIKLRKNGEVVSVRDLMSGNGLIPRLQLNNQRMYTVTENSTVISGTIENIDNPAAIQLLVNESAIPLDPGGVFSYTYALAKGTNYIEIKVLKNGIEQDRRDLAVFARDNLSEEKQVILWVDQASNAKKFQTGEQVRAFLQKAKDSGVTSIAFDVKGVEGYVSYKKNDLTGRPYVSEIQAPEKAGASPNLDLLQEFIDHGHALGLEIHAAINVFAEGSIAYNEFAVLNDHLDWEERVHYAENNGEIKRLRESAKQGLVAFVNPANDEVREYQLKTFEEIIKNYDVDGVVHDRGRYDNEGADFSEETRVKFEQFLLQRGKQLNHWPNDIFYYENNARVDGPLIQDWWEFRSGIIQSFFGEVKSLVDSYEAQTGRTIQVSSYVGSWYETYYLNGVNWGSKNFRVHPSLGFPMESVYTPEYYDTGYIEYLDFLMIGAYQTTSQEIQKYITLGNIVTNGEIPLYAGIALNNVQLPAVQREVFQAGLKTTNGLMLFDASQINWAIAKAALQDREWVKDYQLGMSLPDSADTFLEGHYYNVNRVEGNINVMTDAYGTTTGTNHFGVEVVVDHTGIVTRVANRKQAINWSWGAPEENNSVIPSGGFVISTIDPSGTRTNRQLVANAYEVGDQVRAAVLSGLMDDELRETRDSRYLLEGTIEVLGPGTPSVKVNGEAASISQTGTFTVSVPLTTGINFVQVEVYVDDLKTNSDSVQIIRTSTGDGGSNPGQPGSSGGSSSGSPSMSTRPAKPERLSIQKKTTENGQHLVDVKADLTRMLEEVKSLREKPIPSQQLQYSFDETADVIALHLPIDGVETVVKELPEGVILLESSLGRLELPVKALSDSLNLRGTADRLLIRMGIPEKEQETRLNGLLPQQASLLGPKLEVAFFWGQGNALTSLPVFKGTDAKLTTTSLVGTVDADTTTVLLLEPSLNRYAFVPAVFNEEGGKSRITFRLKESGTYAAISHRKTFTDMNAHWAADEVAMLASKTVIQGTSNTDFSPNDPITRAQFTAMLVRALGLTGQGQGPRSDFTDVNTSAWYADAVSAAVEHGLIEGFTGGEFRPNVQITREQMSVLLVRALKLAGAEVTPGNPNSMLSGFEDRSQIGAWAEEAVATAVGSGLMKGRKNGVFAPEASSTRAEAATVLARMLRMAGLINP</sequence>
<feature type="region of interest" description="Disordered" evidence="2">
    <location>
        <begin position="183"/>
        <end position="216"/>
    </location>
</feature>
<organism evidence="5 6">
    <name type="scientific">Paenibacillus rhizolycopersici</name>
    <dbReference type="NCBI Taxonomy" id="2780073"/>
    <lineage>
        <taxon>Bacteria</taxon>
        <taxon>Bacillati</taxon>
        <taxon>Bacillota</taxon>
        <taxon>Bacilli</taxon>
        <taxon>Bacillales</taxon>
        <taxon>Paenibacillaceae</taxon>
        <taxon>Paenibacillus</taxon>
    </lineage>
</organism>
<feature type="compositionally biased region" description="Gly residues" evidence="2">
    <location>
        <begin position="1138"/>
        <end position="1154"/>
    </location>
</feature>
<dbReference type="Gene3D" id="3.20.20.80">
    <property type="entry name" value="Glycosidases"/>
    <property type="match status" value="1"/>
</dbReference>
<evidence type="ECO:0000313" key="5">
    <source>
        <dbReference type="EMBL" id="MBM6995222.1"/>
    </source>
</evidence>
<dbReference type="RefSeq" id="WP_193415103.1">
    <property type="nucleotide sequence ID" value="NZ_JADCNN020000004.1"/>
</dbReference>
<feature type="region of interest" description="Disordered" evidence="2">
    <location>
        <begin position="1133"/>
        <end position="1178"/>
    </location>
</feature>
<dbReference type="PANTHER" id="PTHR43405">
    <property type="entry name" value="GLYCOSYL HYDROLASE DIGH"/>
    <property type="match status" value="1"/>
</dbReference>
<dbReference type="InterPro" id="IPR017853">
    <property type="entry name" value="GH"/>
</dbReference>
<proteinExistence type="predicted"/>
<evidence type="ECO:0000256" key="2">
    <source>
        <dbReference type="SAM" id="MobiDB-lite"/>
    </source>
</evidence>
<feature type="chain" id="PRO_5045677186" evidence="3">
    <location>
        <begin position="33"/>
        <end position="1574"/>
    </location>
</feature>
<gene>
    <name evidence="5" type="ORF">IM700_006045</name>
</gene>
<evidence type="ECO:0000256" key="1">
    <source>
        <dbReference type="ARBA" id="ARBA00022729"/>
    </source>
</evidence>
<accession>A0ABS2H1F3</accession>
<feature type="domain" description="SLH" evidence="4">
    <location>
        <begin position="1382"/>
        <end position="1443"/>
    </location>
</feature>
<keyword evidence="1 3" id="KW-0732">Signal</keyword>
<dbReference type="InterPro" id="IPR013783">
    <property type="entry name" value="Ig-like_fold"/>
</dbReference>
<protein>
    <submittedName>
        <fullName evidence="5">S-layer homology domain-containing protein</fullName>
    </submittedName>
</protein>
<feature type="domain" description="SLH" evidence="4">
    <location>
        <begin position="1444"/>
        <end position="1507"/>
    </location>
</feature>
<dbReference type="InterPro" id="IPR001119">
    <property type="entry name" value="SLH_dom"/>
</dbReference>
<dbReference type="InterPro" id="IPR052177">
    <property type="entry name" value="Divisome_Glycosyl_Hydrolase"/>
</dbReference>
<dbReference type="Pfam" id="PF00395">
    <property type="entry name" value="SLH"/>
    <property type="match status" value="3"/>
</dbReference>
<feature type="domain" description="SLH" evidence="4">
    <location>
        <begin position="1513"/>
        <end position="1574"/>
    </location>
</feature>
<reference evidence="5 6" key="1">
    <citation type="submission" date="2021-01" db="EMBL/GenBank/DDBJ databases">
        <title>Paenibacillus sp.nov. isolated from the rhizosphere soil of tomato plant.</title>
        <authorList>
            <person name="Thin K.K."/>
            <person name="Zhang X."/>
            <person name="He S."/>
        </authorList>
    </citation>
    <scope>NUCLEOTIDE SEQUENCE [LARGE SCALE GENOMIC DNA]</scope>
    <source>
        <strain evidence="5 6">DXFW5</strain>
    </source>
</reference>
<dbReference type="InterPro" id="IPR003790">
    <property type="entry name" value="GHL10"/>
</dbReference>
<evidence type="ECO:0000313" key="6">
    <source>
        <dbReference type="Proteomes" id="UP001516620"/>
    </source>
</evidence>
<dbReference type="PANTHER" id="PTHR43405:SF1">
    <property type="entry name" value="GLYCOSYL HYDROLASE DIGH"/>
    <property type="match status" value="1"/>
</dbReference>
<keyword evidence="6" id="KW-1185">Reference proteome</keyword>